<sequence length="422" mass="48593">MLDFMRILFCLGFVVVAVIAEAETQDDNLAKRVSHQTHIPGDKSPGRKFILHLRPHGDEQTKQRKMLPLKREDTAVDDLFASRFGKEDEDAAESTWSAWRMGREADTVDTTKRVKDAESAWSVWRMGRETDGTTTVKDATTRERDASIPSHPRYQVFRSGREAEKSLPMSRAFGGKRDSPGDAPIPYYYSFNNEGKDFSWNIFGRKRAAESDLPMSRFVDGRKRDLPMGRTFSKRKSNRMFSRADVPFFVKRGSNLPMNRMFSRSAVPYFGEGKRESNHLPMGIFSREKTNADVPFYVKRASSLPLGHMFSKRANFLNNRLPMQLGFKRASNLPMTRMFSKRASLPMLLGVVKKEHGGFARAPEYNWGPASLKYHRRSLLPMIMHERKRRFNGFRPVVSGIINNDRNRKLKNNVNDFHVKKL</sequence>
<keyword evidence="3" id="KW-1185">Reference proteome</keyword>
<dbReference type="EnsemblMetazoa" id="CLYHEMT011735.2">
    <property type="protein sequence ID" value="CLYHEMP011735.2"/>
    <property type="gene ID" value="CLYHEMG011735"/>
</dbReference>
<dbReference type="EnsemblMetazoa" id="CLYHEMT011735.1">
    <property type="protein sequence ID" value="CLYHEMP011735.1"/>
    <property type="gene ID" value="CLYHEMG011735"/>
</dbReference>
<proteinExistence type="predicted"/>
<protein>
    <submittedName>
        <fullName evidence="2">Uncharacterized protein</fullName>
    </submittedName>
</protein>
<evidence type="ECO:0000313" key="2">
    <source>
        <dbReference type="EnsemblMetazoa" id="CLYHEMP011735.1"/>
    </source>
</evidence>
<organism evidence="2 3">
    <name type="scientific">Clytia hemisphaerica</name>
    <dbReference type="NCBI Taxonomy" id="252671"/>
    <lineage>
        <taxon>Eukaryota</taxon>
        <taxon>Metazoa</taxon>
        <taxon>Cnidaria</taxon>
        <taxon>Hydrozoa</taxon>
        <taxon>Hydroidolina</taxon>
        <taxon>Leptothecata</taxon>
        <taxon>Obeliida</taxon>
        <taxon>Clytiidae</taxon>
        <taxon>Clytia</taxon>
    </lineage>
</organism>
<accession>A0A7M5WML7</accession>
<name>A0A7M5WML7_9CNID</name>
<dbReference type="Proteomes" id="UP000594262">
    <property type="component" value="Unplaced"/>
</dbReference>
<keyword evidence="1" id="KW-0732">Signal</keyword>
<feature type="chain" id="PRO_5036206768" evidence="1">
    <location>
        <begin position="25"/>
        <end position="422"/>
    </location>
</feature>
<evidence type="ECO:0000256" key="1">
    <source>
        <dbReference type="SAM" id="SignalP"/>
    </source>
</evidence>
<evidence type="ECO:0000313" key="3">
    <source>
        <dbReference type="Proteomes" id="UP000594262"/>
    </source>
</evidence>
<dbReference type="AlphaFoldDB" id="A0A7M5WML7"/>
<reference evidence="2" key="1">
    <citation type="submission" date="2021-01" db="UniProtKB">
        <authorList>
            <consortium name="EnsemblMetazoa"/>
        </authorList>
    </citation>
    <scope>IDENTIFICATION</scope>
</reference>
<feature type="signal peptide" evidence="1">
    <location>
        <begin position="1"/>
        <end position="24"/>
    </location>
</feature>